<evidence type="ECO:0000256" key="1">
    <source>
        <dbReference type="ARBA" id="ARBA00022737"/>
    </source>
</evidence>
<dbReference type="Pfam" id="PF12796">
    <property type="entry name" value="Ank_2"/>
    <property type="match status" value="1"/>
</dbReference>
<evidence type="ECO:0000313" key="4">
    <source>
        <dbReference type="EMBL" id="KND93179.1"/>
    </source>
</evidence>
<evidence type="ECO:0000256" key="2">
    <source>
        <dbReference type="ARBA" id="ARBA00023043"/>
    </source>
</evidence>
<gene>
    <name evidence="4" type="ORF">TOPH_02068</name>
</gene>
<dbReference type="GO" id="GO:0004842">
    <property type="term" value="F:ubiquitin-protein transferase activity"/>
    <property type="evidence" value="ECO:0007669"/>
    <property type="project" value="TreeGrafter"/>
</dbReference>
<organism evidence="4 5">
    <name type="scientific">Tolypocladium ophioglossoides (strain CBS 100239)</name>
    <name type="common">Snaketongue truffleclub</name>
    <name type="synonym">Elaphocordyceps ophioglossoides</name>
    <dbReference type="NCBI Taxonomy" id="1163406"/>
    <lineage>
        <taxon>Eukaryota</taxon>
        <taxon>Fungi</taxon>
        <taxon>Dikarya</taxon>
        <taxon>Ascomycota</taxon>
        <taxon>Pezizomycotina</taxon>
        <taxon>Sordariomycetes</taxon>
        <taxon>Hypocreomycetidae</taxon>
        <taxon>Hypocreales</taxon>
        <taxon>Ophiocordycipitaceae</taxon>
        <taxon>Tolypocladium</taxon>
    </lineage>
</organism>
<keyword evidence="5" id="KW-1185">Reference proteome</keyword>
<proteinExistence type="predicted"/>
<comment type="caution">
    <text evidence="4">The sequence shown here is derived from an EMBL/GenBank/DDBJ whole genome shotgun (WGS) entry which is preliminary data.</text>
</comment>
<dbReference type="OrthoDB" id="366390at2759"/>
<dbReference type="GO" id="GO:0085020">
    <property type="term" value="P:protein K6-linked ubiquitination"/>
    <property type="evidence" value="ECO:0007669"/>
    <property type="project" value="TreeGrafter"/>
</dbReference>
<evidence type="ECO:0000313" key="5">
    <source>
        <dbReference type="Proteomes" id="UP000036947"/>
    </source>
</evidence>
<sequence>MDSSAPSLSLEAIALAARMYDYARSGDLPVFQQALPAGLPPNMTNDKGDTLLMLAAYYGHADLVKLLIQHGADPNRLNDKGQSPLAGAVFKKEDAVIEALLEGGADPDYGNPSALQCVEMFKQDETWKAKFEAATGRGKAQPPPS</sequence>
<feature type="repeat" description="ANK" evidence="3">
    <location>
        <begin position="47"/>
        <end position="79"/>
    </location>
</feature>
<dbReference type="Proteomes" id="UP000036947">
    <property type="component" value="Unassembled WGS sequence"/>
</dbReference>
<dbReference type="PANTHER" id="PTHR24171">
    <property type="entry name" value="ANKYRIN REPEAT DOMAIN-CONTAINING PROTEIN 39-RELATED"/>
    <property type="match status" value="1"/>
</dbReference>
<dbReference type="PROSITE" id="PS50297">
    <property type="entry name" value="ANK_REP_REGION"/>
    <property type="match status" value="2"/>
</dbReference>
<dbReference type="EMBL" id="LFRF01000004">
    <property type="protein sequence ID" value="KND93179.1"/>
    <property type="molecule type" value="Genomic_DNA"/>
</dbReference>
<protein>
    <submittedName>
        <fullName evidence="4">Putative ankyrin repeat protein</fullName>
    </submittedName>
</protein>
<keyword evidence="2 3" id="KW-0040">ANK repeat</keyword>
<accession>A0A0L0NGL2</accession>
<feature type="repeat" description="ANK" evidence="3">
    <location>
        <begin position="80"/>
        <end position="112"/>
    </location>
</feature>
<name>A0A0L0NGL2_TOLOC</name>
<reference evidence="4 5" key="1">
    <citation type="journal article" date="2015" name="BMC Genomics">
        <title>The genome of the truffle-parasite Tolypocladium ophioglossoides and the evolution of antifungal peptaibiotics.</title>
        <authorList>
            <person name="Quandt C.A."/>
            <person name="Bushley K.E."/>
            <person name="Spatafora J.W."/>
        </authorList>
    </citation>
    <scope>NUCLEOTIDE SEQUENCE [LARGE SCALE GENOMIC DNA]</scope>
    <source>
        <strain evidence="4 5">CBS 100239</strain>
    </source>
</reference>
<dbReference type="AlphaFoldDB" id="A0A0L0NGL2"/>
<dbReference type="Gene3D" id="1.25.40.20">
    <property type="entry name" value="Ankyrin repeat-containing domain"/>
    <property type="match status" value="1"/>
</dbReference>
<evidence type="ECO:0000256" key="3">
    <source>
        <dbReference type="PROSITE-ProRule" id="PRU00023"/>
    </source>
</evidence>
<dbReference type="InterPro" id="IPR036770">
    <property type="entry name" value="Ankyrin_rpt-contain_sf"/>
</dbReference>
<keyword evidence="1" id="KW-0677">Repeat</keyword>
<dbReference type="STRING" id="1163406.A0A0L0NGL2"/>
<dbReference type="PROSITE" id="PS50088">
    <property type="entry name" value="ANK_REPEAT"/>
    <property type="match status" value="2"/>
</dbReference>
<dbReference type="PANTHER" id="PTHR24171:SF8">
    <property type="entry name" value="BRCA1-ASSOCIATED RING DOMAIN PROTEIN 1"/>
    <property type="match status" value="1"/>
</dbReference>
<dbReference type="SMART" id="SM00248">
    <property type="entry name" value="ANK"/>
    <property type="match status" value="2"/>
</dbReference>
<dbReference type="SUPFAM" id="SSF48403">
    <property type="entry name" value="Ankyrin repeat"/>
    <property type="match status" value="1"/>
</dbReference>
<dbReference type="InterPro" id="IPR002110">
    <property type="entry name" value="Ankyrin_rpt"/>
</dbReference>